<feature type="region of interest" description="Disordered" evidence="1">
    <location>
        <begin position="136"/>
        <end position="200"/>
    </location>
</feature>
<evidence type="ECO:0000313" key="3">
    <source>
        <dbReference type="Proteomes" id="UP000241769"/>
    </source>
</evidence>
<evidence type="ECO:0000313" key="2">
    <source>
        <dbReference type="EMBL" id="PRP80550.1"/>
    </source>
</evidence>
<feature type="compositionally biased region" description="Basic and acidic residues" evidence="1">
    <location>
        <begin position="180"/>
        <end position="200"/>
    </location>
</feature>
<sequence length="281" mass="32957">MRTEEFTRTEAASLRTSMHEQELPAYLDVEVGGDRTDYLSSPLNRPKTTYYLNGITKLEEHPAPQSTGVRVQNNLVRNASTRYIEDDIRQQKQRLNTYGKKDLWMDSEVGWNRQTTKPIDEHRITDLIVDAYLHQRSQDHKRRSKQMTSESPTPSPQSIPHSDPKHHPMRNPPTTPATRNDGRSSTEPSDRNREMTRRKKMEEYKYHQLVTDRFQDILAEAKEGRFDVAPIHHIANGIKFDMEMDEPNEDFSDQIYEVLSDEMVSSMIKENVEKRLKWMKL</sequence>
<name>A0A2P6N9D7_9EUKA</name>
<dbReference type="InParanoid" id="A0A2P6N9D7"/>
<dbReference type="Proteomes" id="UP000241769">
    <property type="component" value="Unassembled WGS sequence"/>
</dbReference>
<organism evidence="2 3">
    <name type="scientific">Planoprotostelium fungivorum</name>
    <dbReference type="NCBI Taxonomy" id="1890364"/>
    <lineage>
        <taxon>Eukaryota</taxon>
        <taxon>Amoebozoa</taxon>
        <taxon>Evosea</taxon>
        <taxon>Variosea</taxon>
        <taxon>Cavosteliida</taxon>
        <taxon>Cavosteliaceae</taxon>
        <taxon>Planoprotostelium</taxon>
    </lineage>
</organism>
<dbReference type="AlphaFoldDB" id="A0A2P6N9D7"/>
<proteinExistence type="predicted"/>
<evidence type="ECO:0000256" key="1">
    <source>
        <dbReference type="SAM" id="MobiDB-lite"/>
    </source>
</evidence>
<comment type="caution">
    <text evidence="2">The sequence shown here is derived from an EMBL/GenBank/DDBJ whole genome shotgun (WGS) entry which is preliminary data.</text>
</comment>
<reference evidence="2 3" key="1">
    <citation type="journal article" date="2018" name="Genome Biol. Evol.">
        <title>Multiple Roots of Fruiting Body Formation in Amoebozoa.</title>
        <authorList>
            <person name="Hillmann F."/>
            <person name="Forbes G."/>
            <person name="Novohradska S."/>
            <person name="Ferling I."/>
            <person name="Riege K."/>
            <person name="Groth M."/>
            <person name="Westermann M."/>
            <person name="Marz M."/>
            <person name="Spaller T."/>
            <person name="Winckler T."/>
            <person name="Schaap P."/>
            <person name="Glockner G."/>
        </authorList>
    </citation>
    <scope>NUCLEOTIDE SEQUENCE [LARGE SCALE GENOMIC DNA]</scope>
    <source>
        <strain evidence="2 3">Jena</strain>
    </source>
</reference>
<gene>
    <name evidence="2" type="ORF">PROFUN_11863</name>
</gene>
<dbReference type="EMBL" id="MDYQ01000145">
    <property type="protein sequence ID" value="PRP80550.1"/>
    <property type="molecule type" value="Genomic_DNA"/>
</dbReference>
<keyword evidence="3" id="KW-1185">Reference proteome</keyword>
<feature type="compositionally biased region" description="Polar residues" evidence="1">
    <location>
        <begin position="146"/>
        <end position="160"/>
    </location>
</feature>
<accession>A0A2P6N9D7</accession>
<protein>
    <submittedName>
        <fullName evidence="2">Uncharacterized protein</fullName>
    </submittedName>
</protein>